<evidence type="ECO:0000313" key="1">
    <source>
        <dbReference type="EMBL" id="OLR64418.1"/>
    </source>
</evidence>
<dbReference type="STRING" id="1465756.BIV18_02070"/>
<comment type="caution">
    <text evidence="1">The sequence shown here is derived from an EMBL/GenBank/DDBJ whole genome shotgun (WGS) entry which is preliminary data.</text>
</comment>
<dbReference type="Proteomes" id="UP000187166">
    <property type="component" value="Unassembled WGS sequence"/>
</dbReference>
<gene>
    <name evidence="1" type="ORF">BIV18_02070</name>
</gene>
<dbReference type="RefSeq" id="WP_075659063.1">
    <property type="nucleotide sequence ID" value="NZ_JABDSR010000015.1"/>
</dbReference>
<accession>A0A1U7LYJ0</accession>
<accession>A0A848RJ97</accession>
<dbReference type="Gene3D" id="3.30.1180.10">
    <property type="match status" value="1"/>
</dbReference>
<sequence length="277" mass="31262">MYKIISDTSCDLTKEEIKGLGIEYVPFKIAIDGVEYEDDDNLNIKEYLEKMEKTENPIKTACPSPYDYLKIIEENKDKDIYILTVSSKLSGSYNSAKIAEQEAKDKFKEIKIHVIDTKSASAGHTRIVLKLLDLLKDKSFEEVIPAINKEINSEVTMFVLESMKNLIKNGRIKKSAGLIANVLNIRPIMISNDGEIELFEINRGIKKSLDKMVRAIGTECKVNKPNLVTISYVKNKERAEKIKKKIEEIYDGVKVHIRHTNGLSSGYADIGGIVIAF</sequence>
<organism evidence="1 2">
    <name type="scientific">Peptoniphilus porci</name>
    <dbReference type="NCBI Taxonomy" id="2652280"/>
    <lineage>
        <taxon>Bacteria</taxon>
        <taxon>Bacillati</taxon>
        <taxon>Bacillota</taxon>
        <taxon>Tissierellia</taxon>
        <taxon>Tissierellales</taxon>
        <taxon>Peptoniphilaceae</taxon>
        <taxon>Peptoniphilus</taxon>
    </lineage>
</organism>
<evidence type="ECO:0000313" key="2">
    <source>
        <dbReference type="Proteomes" id="UP000187166"/>
    </source>
</evidence>
<dbReference type="Gene3D" id="3.40.50.10440">
    <property type="entry name" value="Dihydroxyacetone kinase, domain 1"/>
    <property type="match status" value="1"/>
</dbReference>
<reference evidence="1 2" key="1">
    <citation type="journal article" date="2016" name="Appl. Environ. Microbiol.">
        <title>Function and Phylogeny of Bacterial Butyryl Coenzyme A:Acetate Transferases and Their Diversity in the Proximal Colon of Swine.</title>
        <authorList>
            <person name="Trachsel J."/>
            <person name="Bayles D.O."/>
            <person name="Looft T."/>
            <person name="Levine U.Y."/>
            <person name="Allen H.K."/>
        </authorList>
    </citation>
    <scope>NUCLEOTIDE SEQUENCE [LARGE SCALE GENOMIC DNA]</scope>
    <source>
        <strain evidence="1 2">35-6-1</strain>
    </source>
</reference>
<dbReference type="AlphaFoldDB" id="A0A1U7LYJ0"/>
<dbReference type="InterPro" id="IPR050270">
    <property type="entry name" value="DegV_domain_contain"/>
</dbReference>
<name>A0A1U7LYJ0_9FIRM</name>
<dbReference type="PANTHER" id="PTHR33434">
    <property type="entry name" value="DEGV DOMAIN-CONTAINING PROTEIN DR_1986-RELATED"/>
    <property type="match status" value="1"/>
</dbReference>
<proteinExistence type="predicted"/>
<dbReference type="EMBL" id="MJIH01000001">
    <property type="protein sequence ID" value="OLR64418.1"/>
    <property type="molecule type" value="Genomic_DNA"/>
</dbReference>
<protein>
    <submittedName>
        <fullName evidence="1">Fatty acid-binding protein DegV</fullName>
    </submittedName>
</protein>
<keyword evidence="2" id="KW-1185">Reference proteome</keyword>
<dbReference type="Pfam" id="PF02645">
    <property type="entry name" value="DegV"/>
    <property type="match status" value="1"/>
</dbReference>
<dbReference type="PANTHER" id="PTHR33434:SF2">
    <property type="entry name" value="FATTY ACID-BINDING PROTEIN TM_1468"/>
    <property type="match status" value="1"/>
</dbReference>
<dbReference type="NCBIfam" id="TIGR00762">
    <property type="entry name" value="DegV"/>
    <property type="match status" value="1"/>
</dbReference>
<dbReference type="PROSITE" id="PS51482">
    <property type="entry name" value="DEGV"/>
    <property type="match status" value="1"/>
</dbReference>
<dbReference type="InterPro" id="IPR003797">
    <property type="entry name" value="DegV"/>
</dbReference>
<dbReference type="InterPro" id="IPR043168">
    <property type="entry name" value="DegV_C"/>
</dbReference>
<dbReference type="Gene3D" id="2.20.28.50">
    <property type="entry name" value="degv family protein"/>
    <property type="match status" value="1"/>
</dbReference>
<dbReference type="SUPFAM" id="SSF82549">
    <property type="entry name" value="DAK1/DegV-like"/>
    <property type="match status" value="1"/>
</dbReference>
<dbReference type="GO" id="GO:0008289">
    <property type="term" value="F:lipid binding"/>
    <property type="evidence" value="ECO:0007669"/>
    <property type="project" value="UniProtKB-KW"/>
</dbReference>